<feature type="region of interest" description="Disordered" evidence="1">
    <location>
        <begin position="1"/>
        <end position="50"/>
    </location>
</feature>
<dbReference type="Gene3D" id="1.20.5.1500">
    <property type="match status" value="1"/>
</dbReference>
<dbReference type="OrthoDB" id="20886at2759"/>
<comment type="caution">
    <text evidence="2">The sequence shown here is derived from an EMBL/GenBank/DDBJ whole genome shotgun (WGS) entry which is preliminary data.</text>
</comment>
<dbReference type="Proteomes" id="UP000596742">
    <property type="component" value="Unassembled WGS sequence"/>
</dbReference>
<evidence type="ECO:0000256" key="1">
    <source>
        <dbReference type="SAM" id="MobiDB-lite"/>
    </source>
</evidence>
<evidence type="ECO:0000313" key="3">
    <source>
        <dbReference type="Proteomes" id="UP000596742"/>
    </source>
</evidence>
<keyword evidence="3" id="KW-1185">Reference proteome</keyword>
<evidence type="ECO:0000313" key="2">
    <source>
        <dbReference type="EMBL" id="VDI36565.1"/>
    </source>
</evidence>
<gene>
    <name evidence="2" type="ORF">MGAL_10B019685</name>
</gene>
<sequence length="94" mass="10766">MPTIESEKNETEEEEMDHEPAESDKSSDEDSESGSVDDDEISDLDEEEYDHRRTHCLDEMADLERQFSDIKEQCIALSVLMMLATLCPIHCRGV</sequence>
<accession>A0A8B6EM36</accession>
<feature type="compositionally biased region" description="Basic and acidic residues" evidence="1">
    <location>
        <begin position="18"/>
        <end position="28"/>
    </location>
</feature>
<reference evidence="2" key="1">
    <citation type="submission" date="2018-11" db="EMBL/GenBank/DDBJ databases">
        <authorList>
            <person name="Alioto T."/>
            <person name="Alioto T."/>
        </authorList>
    </citation>
    <scope>NUCLEOTIDE SEQUENCE</scope>
</reference>
<dbReference type="EMBL" id="UYJE01005351">
    <property type="protein sequence ID" value="VDI36565.1"/>
    <property type="molecule type" value="Genomic_DNA"/>
</dbReference>
<organism evidence="2 3">
    <name type="scientific">Mytilus galloprovincialis</name>
    <name type="common">Mediterranean mussel</name>
    <dbReference type="NCBI Taxonomy" id="29158"/>
    <lineage>
        <taxon>Eukaryota</taxon>
        <taxon>Metazoa</taxon>
        <taxon>Spiralia</taxon>
        <taxon>Lophotrochozoa</taxon>
        <taxon>Mollusca</taxon>
        <taxon>Bivalvia</taxon>
        <taxon>Autobranchia</taxon>
        <taxon>Pteriomorphia</taxon>
        <taxon>Mytilida</taxon>
        <taxon>Mytiloidea</taxon>
        <taxon>Mytilidae</taxon>
        <taxon>Mytilinae</taxon>
        <taxon>Mytilus</taxon>
    </lineage>
</organism>
<name>A0A8B6EM36_MYTGA</name>
<protein>
    <submittedName>
        <fullName evidence="2">Uncharacterized protein</fullName>
    </submittedName>
</protein>
<proteinExistence type="predicted"/>
<dbReference type="AlphaFoldDB" id="A0A8B6EM36"/>
<feature type="compositionally biased region" description="Acidic residues" evidence="1">
    <location>
        <begin position="29"/>
        <end position="48"/>
    </location>
</feature>